<sequence>MSQQPTPQNFLHAFAAAFRQAAETIRQVHAVLKPLIDYVEAHPEVLEQWEREREAEAQIGSCHCLCGAVHGTLGVCTSTAEPGLTVRFDSLTVGTQHVPFCRPCYEARADAAGLALRA</sequence>
<gene>
    <name evidence="1" type="ORF">WB403_12335</name>
</gene>
<dbReference type="RefSeq" id="WP_336558257.1">
    <property type="nucleotide sequence ID" value="NZ_JBBAYL010000004.1"/>
</dbReference>
<dbReference type="EMBL" id="JBBAYM010000007">
    <property type="protein sequence ID" value="MEI5609957.1"/>
    <property type="molecule type" value="Genomic_DNA"/>
</dbReference>
<evidence type="ECO:0000313" key="1">
    <source>
        <dbReference type="EMBL" id="MEI5609957.1"/>
    </source>
</evidence>
<dbReference type="Proteomes" id="UP001365781">
    <property type="component" value="Unassembled WGS sequence"/>
</dbReference>
<reference evidence="1 2" key="1">
    <citation type="submission" date="2024-03" db="EMBL/GenBank/DDBJ databases">
        <title>First Report of Pectobacterium brasiliscabiei causing potato scab in china.</title>
        <authorList>
            <person name="Handique U."/>
        </authorList>
    </citation>
    <scope>NUCLEOTIDE SEQUENCE [LARGE SCALE GENOMIC DNA]</scope>
    <source>
        <strain evidence="1 2">ZRIMU1503</strain>
    </source>
</reference>
<organism evidence="1 2">
    <name type="scientific">Streptomyces brasiliscabiei</name>
    <dbReference type="NCBI Taxonomy" id="2736302"/>
    <lineage>
        <taxon>Bacteria</taxon>
        <taxon>Bacillati</taxon>
        <taxon>Actinomycetota</taxon>
        <taxon>Actinomycetes</taxon>
        <taxon>Kitasatosporales</taxon>
        <taxon>Streptomycetaceae</taxon>
        <taxon>Streptomyces</taxon>
    </lineage>
</organism>
<comment type="caution">
    <text evidence="1">The sequence shown here is derived from an EMBL/GenBank/DDBJ whole genome shotgun (WGS) entry which is preliminary data.</text>
</comment>
<accession>A0ABU8G9T9</accession>
<keyword evidence="2" id="KW-1185">Reference proteome</keyword>
<proteinExistence type="predicted"/>
<evidence type="ECO:0000313" key="2">
    <source>
        <dbReference type="Proteomes" id="UP001365781"/>
    </source>
</evidence>
<protein>
    <submittedName>
        <fullName evidence="1">DUF6372 family protein</fullName>
    </submittedName>
</protein>
<name>A0ABU8G9T9_9ACTN</name>